<dbReference type="Pfam" id="PF00753">
    <property type="entry name" value="Lactamase_B"/>
    <property type="match status" value="1"/>
</dbReference>
<evidence type="ECO:0000256" key="12">
    <source>
        <dbReference type="ARBA" id="ARBA00023251"/>
    </source>
</evidence>
<comment type="subcellular location">
    <subcellularLocation>
        <location evidence="3">Periplasm</location>
    </subcellularLocation>
</comment>
<name>A0ABU6INK5_9FLAO</name>
<dbReference type="Gene3D" id="3.60.15.10">
    <property type="entry name" value="Ribonuclease Z/Hydroxyacylglutathione hydrolase-like"/>
    <property type="match status" value="1"/>
</dbReference>
<dbReference type="CDD" id="cd16302">
    <property type="entry name" value="CcrA-like_MBL-B1"/>
    <property type="match status" value="1"/>
</dbReference>
<dbReference type="InterPro" id="IPR001018">
    <property type="entry name" value="Beta-lactamase_class-B_CS"/>
</dbReference>
<comment type="cofactor">
    <cofactor evidence="2">
        <name>Zn(2+)</name>
        <dbReference type="ChEBI" id="CHEBI:29105"/>
    </cofactor>
</comment>
<evidence type="ECO:0000256" key="8">
    <source>
        <dbReference type="ARBA" id="ARBA00022729"/>
    </source>
</evidence>
<protein>
    <recommendedName>
        <fullName evidence="6">beta-lactamase</fullName>
        <ecNumber evidence="6">3.5.2.6</ecNumber>
    </recommendedName>
</protein>
<dbReference type="RefSeq" id="WP_326277723.1">
    <property type="nucleotide sequence ID" value="NZ_JAYKYV010000003.1"/>
</dbReference>
<dbReference type="PANTHER" id="PTHR42951">
    <property type="entry name" value="METALLO-BETA-LACTAMASE DOMAIN-CONTAINING"/>
    <property type="match status" value="1"/>
</dbReference>
<sequence length="245" mass="26980">MSNMQKNLFSLLIALLVLSCKTTEKQMAYKTDSLEIGTLTEHTYLHTSFLETESFGRVACNGMIVVNNGEAIVFDTPSNNIVSKELMDWLDTQNVIVKAVVATHFHDDCVGGLKTFHQRGVPSYAHQETIRLLAGNETEIPQNGFTDITELRVGNKKVILEFMGAGHTNDNIIGFFPSEKIMFGGCLIKSIGAGKGNLEDANVMEWPKTVSKIKSKYPNTSIIVPGHGNYGDGELLDYTITLFKG</sequence>
<evidence type="ECO:0000259" key="13">
    <source>
        <dbReference type="SMART" id="SM00849"/>
    </source>
</evidence>
<dbReference type="InterPro" id="IPR050855">
    <property type="entry name" value="NDM-1-like"/>
</dbReference>
<dbReference type="InterPro" id="IPR036866">
    <property type="entry name" value="RibonucZ/Hydroxyglut_hydro"/>
</dbReference>
<evidence type="ECO:0000313" key="14">
    <source>
        <dbReference type="EMBL" id="MEC4264689.1"/>
    </source>
</evidence>
<evidence type="ECO:0000256" key="11">
    <source>
        <dbReference type="ARBA" id="ARBA00022833"/>
    </source>
</evidence>
<keyword evidence="12" id="KW-0046">Antibiotic resistance</keyword>
<evidence type="ECO:0000256" key="4">
    <source>
        <dbReference type="ARBA" id="ARBA00005250"/>
    </source>
</evidence>
<keyword evidence="7" id="KW-0479">Metal-binding</keyword>
<dbReference type="Proteomes" id="UP001355298">
    <property type="component" value="Unassembled WGS sequence"/>
</dbReference>
<proteinExistence type="inferred from homology"/>
<evidence type="ECO:0000256" key="10">
    <source>
        <dbReference type="ARBA" id="ARBA00022801"/>
    </source>
</evidence>
<dbReference type="EMBL" id="JAYMGW010000003">
    <property type="protein sequence ID" value="MEC4264689.1"/>
    <property type="molecule type" value="Genomic_DNA"/>
</dbReference>
<dbReference type="InterPro" id="IPR001279">
    <property type="entry name" value="Metallo-B-lactamas"/>
</dbReference>
<keyword evidence="9" id="KW-0574">Periplasm</keyword>
<reference evidence="14 15" key="1">
    <citation type="submission" date="2024-01" db="EMBL/GenBank/DDBJ databases">
        <title>The strains designed SYSU M86414 and SYSU M84420 isolated from the marine sediment in San Sha City (Hainan Province, China).</title>
        <authorList>
            <person name="Guo D."/>
        </authorList>
    </citation>
    <scope>NUCLEOTIDE SEQUENCE [LARGE SCALE GENOMIC DNA]</scope>
    <source>
        <strain evidence="14 15">SYSU M84420</strain>
    </source>
</reference>
<evidence type="ECO:0000313" key="15">
    <source>
        <dbReference type="Proteomes" id="UP001355298"/>
    </source>
</evidence>
<dbReference type="PROSITE" id="PS00744">
    <property type="entry name" value="BETA_LACTAMASE_B_2"/>
    <property type="match status" value="1"/>
</dbReference>
<dbReference type="PROSITE" id="PS51257">
    <property type="entry name" value="PROKAR_LIPOPROTEIN"/>
    <property type="match status" value="1"/>
</dbReference>
<evidence type="ECO:0000256" key="3">
    <source>
        <dbReference type="ARBA" id="ARBA00004418"/>
    </source>
</evidence>
<dbReference type="SMART" id="SM00849">
    <property type="entry name" value="Lactamase_B"/>
    <property type="match status" value="1"/>
</dbReference>
<evidence type="ECO:0000256" key="9">
    <source>
        <dbReference type="ARBA" id="ARBA00022764"/>
    </source>
</evidence>
<keyword evidence="8" id="KW-0732">Signal</keyword>
<dbReference type="SUPFAM" id="SSF56281">
    <property type="entry name" value="Metallo-hydrolase/oxidoreductase"/>
    <property type="match status" value="1"/>
</dbReference>
<keyword evidence="15" id="KW-1185">Reference proteome</keyword>
<comment type="subunit">
    <text evidence="5">Monomer.</text>
</comment>
<keyword evidence="10 14" id="KW-0378">Hydrolase</keyword>
<evidence type="ECO:0000256" key="1">
    <source>
        <dbReference type="ARBA" id="ARBA00001526"/>
    </source>
</evidence>
<evidence type="ECO:0000256" key="2">
    <source>
        <dbReference type="ARBA" id="ARBA00001947"/>
    </source>
</evidence>
<evidence type="ECO:0000256" key="5">
    <source>
        <dbReference type="ARBA" id="ARBA00011245"/>
    </source>
</evidence>
<comment type="caution">
    <text evidence="14">The sequence shown here is derived from an EMBL/GenBank/DDBJ whole genome shotgun (WGS) entry which is preliminary data.</text>
</comment>
<dbReference type="NCBIfam" id="NF033088">
    <property type="entry name" value="bla_subclass_B1"/>
    <property type="match status" value="1"/>
</dbReference>
<evidence type="ECO:0000256" key="6">
    <source>
        <dbReference type="ARBA" id="ARBA00012865"/>
    </source>
</evidence>
<dbReference type="InterPro" id="IPR058199">
    <property type="entry name" value="BlaB//VIM/IMP-1"/>
</dbReference>
<dbReference type="PANTHER" id="PTHR42951:SF4">
    <property type="entry name" value="ACYL-COENZYME A THIOESTERASE MBLAC2"/>
    <property type="match status" value="1"/>
</dbReference>
<organism evidence="14 15">
    <name type="scientific">Flagellimonas halotolerans</name>
    <dbReference type="NCBI Taxonomy" id="3112164"/>
    <lineage>
        <taxon>Bacteria</taxon>
        <taxon>Pseudomonadati</taxon>
        <taxon>Bacteroidota</taxon>
        <taxon>Flavobacteriia</taxon>
        <taxon>Flavobacteriales</taxon>
        <taxon>Flavobacteriaceae</taxon>
        <taxon>Flagellimonas</taxon>
    </lineage>
</organism>
<gene>
    <name evidence="14" type="primary">bla</name>
    <name evidence="14" type="ORF">VOP03_04955</name>
</gene>
<feature type="domain" description="Metallo-beta-lactamase" evidence="13">
    <location>
        <begin position="59"/>
        <end position="227"/>
    </location>
</feature>
<dbReference type="EC" id="3.5.2.6" evidence="6"/>
<comment type="similarity">
    <text evidence="4">Belongs to the metallo-beta-lactamase superfamily. Class-B beta-lactamase family.</text>
</comment>
<keyword evidence="11" id="KW-0862">Zinc</keyword>
<evidence type="ECO:0000256" key="7">
    <source>
        <dbReference type="ARBA" id="ARBA00022723"/>
    </source>
</evidence>
<dbReference type="GO" id="GO:0008800">
    <property type="term" value="F:beta-lactamase activity"/>
    <property type="evidence" value="ECO:0007669"/>
    <property type="project" value="UniProtKB-EC"/>
</dbReference>
<comment type="catalytic activity">
    <reaction evidence="1">
        <text>a beta-lactam + H2O = a substituted beta-amino acid</text>
        <dbReference type="Rhea" id="RHEA:20401"/>
        <dbReference type="ChEBI" id="CHEBI:15377"/>
        <dbReference type="ChEBI" id="CHEBI:35627"/>
        <dbReference type="ChEBI" id="CHEBI:140347"/>
        <dbReference type="EC" id="3.5.2.6"/>
    </reaction>
</comment>
<accession>A0ABU6INK5</accession>